<accession>A0AAW0BH41</accession>
<evidence type="ECO:0000256" key="1">
    <source>
        <dbReference type="SAM" id="MobiDB-lite"/>
    </source>
</evidence>
<dbReference type="AlphaFoldDB" id="A0AAW0BH41"/>
<gene>
    <name evidence="2" type="ORF">VNI00_016079</name>
</gene>
<dbReference type="Proteomes" id="UP001383192">
    <property type="component" value="Unassembled WGS sequence"/>
</dbReference>
<proteinExistence type="predicted"/>
<protein>
    <submittedName>
        <fullName evidence="2">Uncharacterized protein</fullName>
    </submittedName>
</protein>
<evidence type="ECO:0000313" key="3">
    <source>
        <dbReference type="Proteomes" id="UP001383192"/>
    </source>
</evidence>
<organism evidence="2 3">
    <name type="scientific">Paramarasmius palmivorus</name>
    <dbReference type="NCBI Taxonomy" id="297713"/>
    <lineage>
        <taxon>Eukaryota</taxon>
        <taxon>Fungi</taxon>
        <taxon>Dikarya</taxon>
        <taxon>Basidiomycota</taxon>
        <taxon>Agaricomycotina</taxon>
        <taxon>Agaricomycetes</taxon>
        <taxon>Agaricomycetidae</taxon>
        <taxon>Agaricales</taxon>
        <taxon>Marasmiineae</taxon>
        <taxon>Marasmiaceae</taxon>
        <taxon>Paramarasmius</taxon>
    </lineage>
</organism>
<feature type="region of interest" description="Disordered" evidence="1">
    <location>
        <begin position="1"/>
        <end position="37"/>
    </location>
</feature>
<comment type="caution">
    <text evidence="2">The sequence shown here is derived from an EMBL/GenBank/DDBJ whole genome shotgun (WGS) entry which is preliminary data.</text>
</comment>
<keyword evidence="3" id="KW-1185">Reference proteome</keyword>
<evidence type="ECO:0000313" key="2">
    <source>
        <dbReference type="EMBL" id="KAK7025297.1"/>
    </source>
</evidence>
<sequence>MNPNDFQPPFAASSTSGMPGTETQDKETDVPSSKKSSPRLVSDVVDIILKGMVKEARKVADGQMEGVTSYLLVSKEYVAALLDILYSVVVIRQRSTLALFHWSITSNPRLASRIRTLHVAPPIVPLHHIDPPYLQLAFHEVATQIADILATVAPHVTALFLVVPVHPRILHSLRSRSFPHLRLLDTFQHFVFDVEMTARYQAELTGKYKDLGYRADGQQNTELSESSMPAVAWPALEYLCVRYDGYAPSFSSNVVDLRHMSTVKYLVVVPSLFERWESNMLKFLLLVQPPSSVDVIALKWNPSRPPHHGRLKFLFHPKVIIPVNNESATVRPEMEFFRRLTFVTADTIYGDRFWEEARHFVAERESIPDVFASDSYERLVGFRPNEIHADMYWDNPYLDLGPCEQALLVSVVHGLYDAGFGHYEGERGRSSKVAVYSTSHSPSNAGDAHLTLQGKRQNVSTDSTRTTLYYDVAVIVMKMRVEDGIANKENVADYLLVSKEYLSQLRLVLYRRVQLKSANAVACFHRTLNTAPLVAQYVKKLSIVLFRSLSNEYCLYFDSNFRRVPQQATAILLAVAPHLTSLILLLPIHPEILYGFRSNAYPLLRTLRTYHNYLFEPKLTVWYQSQLRGWFHHLERGTRTGRRPRLSGANLPLAPWPVLRQVSVDFDAETPHFDCPVYCFRYLDTVTEVLFRLAEEEGWEFNLEQYLLFVDPPKNAEVVALMWNATYAPEREENVRYLFHPNTVIPVVADPNTHLLSTEDGMEFFNRLSFITPDGVNSPTFWRRAKTFIQNRLLDGSVFQGRNCKQLVRITRAP</sequence>
<feature type="compositionally biased region" description="Polar residues" evidence="1">
    <location>
        <begin position="12"/>
        <end position="22"/>
    </location>
</feature>
<name>A0AAW0BH41_9AGAR</name>
<dbReference type="EMBL" id="JAYKXP010000117">
    <property type="protein sequence ID" value="KAK7025297.1"/>
    <property type="molecule type" value="Genomic_DNA"/>
</dbReference>
<reference evidence="2 3" key="1">
    <citation type="submission" date="2024-01" db="EMBL/GenBank/DDBJ databases">
        <title>A draft genome for a cacao thread blight-causing isolate of Paramarasmius palmivorus.</title>
        <authorList>
            <person name="Baruah I.K."/>
            <person name="Bukari Y."/>
            <person name="Amoako-Attah I."/>
            <person name="Meinhardt L.W."/>
            <person name="Bailey B.A."/>
            <person name="Cohen S.P."/>
        </authorList>
    </citation>
    <scope>NUCLEOTIDE SEQUENCE [LARGE SCALE GENOMIC DNA]</scope>
    <source>
        <strain evidence="2 3">GH-12</strain>
    </source>
</reference>